<organism evidence="1 2">
    <name type="scientific">Punica granatum</name>
    <name type="common">Pomegranate</name>
    <dbReference type="NCBI Taxonomy" id="22663"/>
    <lineage>
        <taxon>Eukaryota</taxon>
        <taxon>Viridiplantae</taxon>
        <taxon>Streptophyta</taxon>
        <taxon>Embryophyta</taxon>
        <taxon>Tracheophyta</taxon>
        <taxon>Spermatophyta</taxon>
        <taxon>Magnoliopsida</taxon>
        <taxon>eudicotyledons</taxon>
        <taxon>Gunneridae</taxon>
        <taxon>Pentapetalae</taxon>
        <taxon>rosids</taxon>
        <taxon>malvids</taxon>
        <taxon>Myrtales</taxon>
        <taxon>Lythraceae</taxon>
        <taxon>Punica</taxon>
    </lineage>
</organism>
<gene>
    <name evidence="1" type="ORF">CDL15_Pgr026274</name>
</gene>
<name>A0A218XX62_PUNGR</name>
<evidence type="ECO:0000313" key="2">
    <source>
        <dbReference type="Proteomes" id="UP000197138"/>
    </source>
</evidence>
<sequence>MHGVTPFQELLSGLPPHTSIGKRLDVEVSITKLNAKAVELAICPQRNPQHQLAASPKQGTFIDFKSTHHPRGTHQKHGKTRLAMEIMKRRSPLMTTAYTRASPFNTH</sequence>
<dbReference type="Proteomes" id="UP000197138">
    <property type="component" value="Unassembled WGS sequence"/>
</dbReference>
<dbReference type="AlphaFoldDB" id="A0A218XX62"/>
<proteinExistence type="predicted"/>
<reference evidence="2" key="1">
    <citation type="journal article" date="2017" name="Plant J.">
        <title>The pomegranate (Punica granatum L.) genome and the genomics of punicalagin biosynthesis.</title>
        <authorList>
            <person name="Qin G."/>
            <person name="Xu C."/>
            <person name="Ming R."/>
            <person name="Tang H."/>
            <person name="Guyot R."/>
            <person name="Kramer E.M."/>
            <person name="Hu Y."/>
            <person name="Yi X."/>
            <person name="Qi Y."/>
            <person name="Xu X."/>
            <person name="Gao Z."/>
            <person name="Pan H."/>
            <person name="Jian J."/>
            <person name="Tian Y."/>
            <person name="Yue Z."/>
            <person name="Xu Y."/>
        </authorList>
    </citation>
    <scope>NUCLEOTIDE SEQUENCE [LARGE SCALE GENOMIC DNA]</scope>
    <source>
        <strain evidence="2">cv. Dabenzi</strain>
    </source>
</reference>
<dbReference type="EMBL" id="MTKT01000676">
    <property type="protein sequence ID" value="OWM89111.1"/>
    <property type="molecule type" value="Genomic_DNA"/>
</dbReference>
<evidence type="ECO:0000313" key="1">
    <source>
        <dbReference type="EMBL" id="OWM89111.1"/>
    </source>
</evidence>
<protein>
    <submittedName>
        <fullName evidence="1">Uncharacterized protein</fullName>
    </submittedName>
</protein>
<comment type="caution">
    <text evidence="1">The sequence shown here is derived from an EMBL/GenBank/DDBJ whole genome shotgun (WGS) entry which is preliminary data.</text>
</comment>
<accession>A0A218XX62</accession>